<reference evidence="9 10" key="1">
    <citation type="submission" date="2019-05" db="EMBL/GenBank/DDBJ databases">
        <title>Emergence of the Ug99 lineage of the wheat stem rust pathogen through somatic hybridization.</title>
        <authorList>
            <person name="Li F."/>
            <person name="Upadhyaya N.M."/>
            <person name="Sperschneider J."/>
            <person name="Matny O."/>
            <person name="Nguyen-Phuc H."/>
            <person name="Mago R."/>
            <person name="Raley C."/>
            <person name="Miller M.E."/>
            <person name="Silverstein K.A.T."/>
            <person name="Henningsen E."/>
            <person name="Hirsch C.D."/>
            <person name="Visser B."/>
            <person name="Pretorius Z.A."/>
            <person name="Steffenson B.J."/>
            <person name="Schwessinger B."/>
            <person name="Dodds P.N."/>
            <person name="Figueroa M."/>
        </authorList>
    </citation>
    <scope>NUCLEOTIDE SEQUENCE [LARGE SCALE GENOMIC DNA]</scope>
    <source>
        <strain evidence="9">21-0</strain>
    </source>
</reference>
<evidence type="ECO:0000256" key="2">
    <source>
        <dbReference type="ARBA" id="ARBA00023125"/>
    </source>
</evidence>
<evidence type="ECO:0000256" key="1">
    <source>
        <dbReference type="ARBA" id="ARBA00005446"/>
    </source>
</evidence>
<dbReference type="PANTHER" id="PTHR13710:SF105">
    <property type="entry name" value="ATP-DEPENDENT DNA HELICASE Q1"/>
    <property type="match status" value="1"/>
</dbReference>
<evidence type="ECO:0000256" key="6">
    <source>
        <dbReference type="SAM" id="Coils"/>
    </source>
</evidence>
<comment type="similarity">
    <text evidence="1">Belongs to the helicase family. RecQ subfamily.</text>
</comment>
<dbReference type="Pfam" id="PF00271">
    <property type="entry name" value="Helicase_C"/>
    <property type="match status" value="1"/>
</dbReference>
<name>A0A5B0NEU3_PUCGR</name>
<keyword evidence="10" id="KW-1185">Reference proteome</keyword>
<evidence type="ECO:0000313" key="9">
    <source>
        <dbReference type="EMBL" id="KAA1087084.1"/>
    </source>
</evidence>
<feature type="region of interest" description="Disordered" evidence="7">
    <location>
        <begin position="761"/>
        <end position="827"/>
    </location>
</feature>
<keyword evidence="2" id="KW-0238">DNA-binding</keyword>
<evidence type="ECO:0000256" key="3">
    <source>
        <dbReference type="ARBA" id="ARBA00023235"/>
    </source>
</evidence>
<evidence type="ECO:0000313" key="10">
    <source>
        <dbReference type="Proteomes" id="UP000324748"/>
    </source>
</evidence>
<comment type="catalytic activity">
    <reaction evidence="4">
        <text>Couples ATP hydrolysis with the unwinding of duplex DNA by translocating in the 3'-5' direction.</text>
        <dbReference type="EC" id="5.6.2.4"/>
    </reaction>
</comment>
<dbReference type="GO" id="GO:0005694">
    <property type="term" value="C:chromosome"/>
    <property type="evidence" value="ECO:0007669"/>
    <property type="project" value="TreeGrafter"/>
</dbReference>
<evidence type="ECO:0000256" key="4">
    <source>
        <dbReference type="ARBA" id="ARBA00034617"/>
    </source>
</evidence>
<dbReference type="PROSITE" id="PS51192">
    <property type="entry name" value="HELICASE_ATP_BIND_1"/>
    <property type="match status" value="1"/>
</dbReference>
<comment type="caution">
    <text evidence="9">The sequence shown here is derived from an EMBL/GenBank/DDBJ whole genome shotgun (WGS) entry which is preliminary data.</text>
</comment>
<dbReference type="SMART" id="SM00490">
    <property type="entry name" value="HELICc"/>
    <property type="match status" value="1"/>
</dbReference>
<evidence type="ECO:0000256" key="7">
    <source>
        <dbReference type="SAM" id="MobiDB-lite"/>
    </source>
</evidence>
<dbReference type="OrthoDB" id="10261556at2759"/>
<dbReference type="GO" id="GO:0003677">
    <property type="term" value="F:DNA binding"/>
    <property type="evidence" value="ECO:0007669"/>
    <property type="project" value="UniProtKB-KW"/>
</dbReference>
<evidence type="ECO:0000256" key="5">
    <source>
        <dbReference type="ARBA" id="ARBA00034808"/>
    </source>
</evidence>
<dbReference type="EC" id="5.6.2.4" evidence="5"/>
<dbReference type="Gene3D" id="3.40.50.300">
    <property type="entry name" value="P-loop containing nucleotide triphosphate hydrolases"/>
    <property type="match status" value="2"/>
</dbReference>
<dbReference type="GO" id="GO:0043138">
    <property type="term" value="F:3'-5' DNA helicase activity"/>
    <property type="evidence" value="ECO:0007669"/>
    <property type="project" value="UniProtKB-EC"/>
</dbReference>
<organism evidence="9 10">
    <name type="scientific">Puccinia graminis f. sp. tritici</name>
    <dbReference type="NCBI Taxonomy" id="56615"/>
    <lineage>
        <taxon>Eukaryota</taxon>
        <taxon>Fungi</taxon>
        <taxon>Dikarya</taxon>
        <taxon>Basidiomycota</taxon>
        <taxon>Pucciniomycotina</taxon>
        <taxon>Pucciniomycetes</taxon>
        <taxon>Pucciniales</taxon>
        <taxon>Pucciniaceae</taxon>
        <taxon>Puccinia</taxon>
    </lineage>
</organism>
<dbReference type="GO" id="GO:0005737">
    <property type="term" value="C:cytoplasm"/>
    <property type="evidence" value="ECO:0007669"/>
    <property type="project" value="TreeGrafter"/>
</dbReference>
<evidence type="ECO:0000259" key="8">
    <source>
        <dbReference type="PROSITE" id="PS51192"/>
    </source>
</evidence>
<accession>A0A5B0NEU3</accession>
<feature type="coiled-coil region" evidence="6">
    <location>
        <begin position="633"/>
        <end position="662"/>
    </location>
</feature>
<dbReference type="AlphaFoldDB" id="A0A5B0NEU3"/>
<dbReference type="GO" id="GO:0000724">
    <property type="term" value="P:double-strand break repair via homologous recombination"/>
    <property type="evidence" value="ECO:0007669"/>
    <property type="project" value="TreeGrafter"/>
</dbReference>
<proteinExistence type="inferred from homology"/>
<dbReference type="EMBL" id="VSWC01000105">
    <property type="protein sequence ID" value="KAA1087084.1"/>
    <property type="molecule type" value="Genomic_DNA"/>
</dbReference>
<dbReference type="InterPro" id="IPR001650">
    <property type="entry name" value="Helicase_C-like"/>
</dbReference>
<keyword evidence="6" id="KW-0175">Coiled coil</keyword>
<feature type="compositionally biased region" description="Basic and acidic residues" evidence="7">
    <location>
        <begin position="768"/>
        <end position="827"/>
    </location>
</feature>
<sequence length="827" mass="91562">MTLIEMIPVKPKANKLPEDLGKMEEALLSEHITTRSVELYQDQPKKLQVAAVSSLVRGGHTFVRAGTGYGKTRISEMYFGLFEKKVVVREKKLVNISAINLNKMTLNWASIREIKQGKFSFVYLSPEVFLNSSLFTELFFSDEFQAILGLIVVDEAHMVYLWGLVASKHSKTLIIFARLEDQAIFRPAYGHIGTRLMATDNVPILLLSAACRPEAVSAITSCLMLQPGDLSMIDGELTRPEIRFIRVYMESTLSSCDDLLRIFAPHTTTPAKEAVPMIIYSGTRNRTFQVMRVVNEARDTPKHEYDPLDGFIRRYHAVTGDDDKQRTISDYGEGAVPVISATMALGLGQNLKRVRCVIHMGRGDPAAIVQMVGRCGRDGNVGLGLLFMEPTRKNGRNDVSEFGPGKTQDDDGRMDALAVTKCCLRIALTLDNKIGYIPLTNDDPEVKTEKAREEALGFAACQCSNCQPEEATALMNVIQQANIQNFDNLLMDPSSIAKDPTILTMTRKRKQLQTKGTCSYPTGVRNDLVQHLVHEFEAFYSDLLGPHAEFPASVFFGLDQAMAVVGSIDQIRAGNHHDTDMIEKLIGGQCFPGQLVMLDQAIFKWVGGAFYKSHLQQTAELDRFIEAEGIRVRAEMANELAALQLQAEARRKESQMAKALAKAAEKAWVAEAKCAARLAVAEDKAREKQLLAAEKAAEKKAAKKKATLDRAAARAATKQHTAPGLGPGTTLDIDPGTHKTVGNHTSPIYQDIVEVDTHSLLQQPSGRAEARVDNELEDEQKKTMWADRRVNADAKRAADERIKSEGRRNRREAVENKSNEGRFGEGA</sequence>
<feature type="domain" description="Helicase ATP-binding" evidence="8">
    <location>
        <begin position="52"/>
        <end position="229"/>
    </location>
</feature>
<dbReference type="SUPFAM" id="SSF52540">
    <property type="entry name" value="P-loop containing nucleoside triphosphate hydrolases"/>
    <property type="match status" value="1"/>
</dbReference>
<dbReference type="InterPro" id="IPR027417">
    <property type="entry name" value="P-loop_NTPase"/>
</dbReference>
<dbReference type="Proteomes" id="UP000324748">
    <property type="component" value="Unassembled WGS sequence"/>
</dbReference>
<dbReference type="PANTHER" id="PTHR13710">
    <property type="entry name" value="DNA HELICASE RECQ FAMILY MEMBER"/>
    <property type="match status" value="1"/>
</dbReference>
<dbReference type="InterPro" id="IPR014001">
    <property type="entry name" value="Helicase_ATP-bd"/>
</dbReference>
<keyword evidence="3" id="KW-0413">Isomerase</keyword>
<dbReference type="GO" id="GO:0009378">
    <property type="term" value="F:four-way junction helicase activity"/>
    <property type="evidence" value="ECO:0007669"/>
    <property type="project" value="TreeGrafter"/>
</dbReference>
<protein>
    <recommendedName>
        <fullName evidence="5">DNA 3'-5' helicase</fullName>
        <ecNumber evidence="5">5.6.2.4</ecNumber>
    </recommendedName>
</protein>
<gene>
    <name evidence="9" type="ORF">PGT21_021434</name>
</gene>